<comment type="caution">
    <text evidence="5">The sequence shown here is derived from an EMBL/GenBank/DDBJ whole genome shotgun (WGS) entry which is preliminary data.</text>
</comment>
<dbReference type="InterPro" id="IPR001220">
    <property type="entry name" value="Legume_lectin_dom"/>
</dbReference>
<keyword evidence="3" id="KW-0812">Transmembrane</keyword>
<evidence type="ECO:0000313" key="5">
    <source>
        <dbReference type="EMBL" id="KAK9938022.1"/>
    </source>
</evidence>
<evidence type="ECO:0000256" key="3">
    <source>
        <dbReference type="SAM" id="Phobius"/>
    </source>
</evidence>
<dbReference type="Proteomes" id="UP001457282">
    <property type="component" value="Unassembled WGS sequence"/>
</dbReference>
<evidence type="ECO:0000256" key="1">
    <source>
        <dbReference type="ARBA" id="ARBA00007606"/>
    </source>
</evidence>
<comment type="similarity">
    <text evidence="1">Belongs to the leguminous lectin family.</text>
</comment>
<dbReference type="SUPFAM" id="SSF49899">
    <property type="entry name" value="Concanavalin A-like lectins/glucanases"/>
    <property type="match status" value="1"/>
</dbReference>
<keyword evidence="3" id="KW-0472">Membrane</keyword>
<evidence type="ECO:0000313" key="6">
    <source>
        <dbReference type="Proteomes" id="UP001457282"/>
    </source>
</evidence>
<sequence length="102" mass="11808">MAVKIIKQFSLKQLQFLVHYLFFYLLCISATSLTFNFRSTAVITNLSFQGEASLDGSLRLTNSAYDDELRWSVGRATFHEPFLLRQNSTRKLADFTSTFTFY</sequence>
<dbReference type="InterPro" id="IPR013320">
    <property type="entry name" value="ConA-like_dom_sf"/>
</dbReference>
<dbReference type="Gene3D" id="2.60.120.200">
    <property type="match status" value="1"/>
</dbReference>
<keyword evidence="2" id="KW-0430">Lectin</keyword>
<evidence type="ECO:0000256" key="2">
    <source>
        <dbReference type="ARBA" id="ARBA00022734"/>
    </source>
</evidence>
<dbReference type="EMBL" id="JBEDUW010000003">
    <property type="protein sequence ID" value="KAK9938022.1"/>
    <property type="molecule type" value="Genomic_DNA"/>
</dbReference>
<keyword evidence="6" id="KW-1185">Reference proteome</keyword>
<organism evidence="5 6">
    <name type="scientific">Rubus argutus</name>
    <name type="common">Southern blackberry</name>
    <dbReference type="NCBI Taxonomy" id="59490"/>
    <lineage>
        <taxon>Eukaryota</taxon>
        <taxon>Viridiplantae</taxon>
        <taxon>Streptophyta</taxon>
        <taxon>Embryophyta</taxon>
        <taxon>Tracheophyta</taxon>
        <taxon>Spermatophyta</taxon>
        <taxon>Magnoliopsida</taxon>
        <taxon>eudicotyledons</taxon>
        <taxon>Gunneridae</taxon>
        <taxon>Pentapetalae</taxon>
        <taxon>rosids</taxon>
        <taxon>fabids</taxon>
        <taxon>Rosales</taxon>
        <taxon>Rosaceae</taxon>
        <taxon>Rosoideae</taxon>
        <taxon>Rosoideae incertae sedis</taxon>
        <taxon>Rubus</taxon>
    </lineage>
</organism>
<evidence type="ECO:0000259" key="4">
    <source>
        <dbReference type="Pfam" id="PF00139"/>
    </source>
</evidence>
<name>A0AAW1XMK8_RUBAR</name>
<gene>
    <name evidence="5" type="ORF">M0R45_014783</name>
</gene>
<reference evidence="5 6" key="1">
    <citation type="journal article" date="2023" name="G3 (Bethesda)">
        <title>A chromosome-length genome assembly and annotation of blackberry (Rubus argutus, cv. 'Hillquist').</title>
        <authorList>
            <person name="Bruna T."/>
            <person name="Aryal R."/>
            <person name="Dudchenko O."/>
            <person name="Sargent D.J."/>
            <person name="Mead D."/>
            <person name="Buti M."/>
            <person name="Cavallini A."/>
            <person name="Hytonen T."/>
            <person name="Andres J."/>
            <person name="Pham M."/>
            <person name="Weisz D."/>
            <person name="Mascagni F."/>
            <person name="Usai G."/>
            <person name="Natali L."/>
            <person name="Bassil N."/>
            <person name="Fernandez G.E."/>
            <person name="Lomsadze A."/>
            <person name="Armour M."/>
            <person name="Olukolu B."/>
            <person name="Poorten T."/>
            <person name="Britton C."/>
            <person name="Davik J."/>
            <person name="Ashrafi H."/>
            <person name="Aiden E.L."/>
            <person name="Borodovsky M."/>
            <person name="Worthington M."/>
        </authorList>
    </citation>
    <scope>NUCLEOTIDE SEQUENCE [LARGE SCALE GENOMIC DNA]</scope>
    <source>
        <strain evidence="5">PI 553951</strain>
    </source>
</reference>
<dbReference type="AlphaFoldDB" id="A0AAW1XMK8"/>
<feature type="domain" description="Legume lectin" evidence="4">
    <location>
        <begin position="33"/>
        <end position="101"/>
    </location>
</feature>
<proteinExistence type="inferred from homology"/>
<feature type="transmembrane region" description="Helical" evidence="3">
    <location>
        <begin position="17"/>
        <end position="37"/>
    </location>
</feature>
<keyword evidence="3" id="KW-1133">Transmembrane helix</keyword>
<dbReference type="GO" id="GO:0030246">
    <property type="term" value="F:carbohydrate binding"/>
    <property type="evidence" value="ECO:0007669"/>
    <property type="project" value="UniProtKB-KW"/>
</dbReference>
<dbReference type="Pfam" id="PF00139">
    <property type="entry name" value="Lectin_legB"/>
    <property type="match status" value="1"/>
</dbReference>
<protein>
    <recommendedName>
        <fullName evidence="4">Legume lectin domain-containing protein</fullName>
    </recommendedName>
</protein>
<accession>A0AAW1XMK8</accession>